<name>A0A5D4SA32_9BACI</name>
<proteinExistence type="predicted"/>
<reference evidence="1 2" key="1">
    <citation type="submission" date="2019-08" db="EMBL/GenBank/DDBJ databases">
        <title>Bacillus genomes from the desert of Cuatro Cienegas, Coahuila.</title>
        <authorList>
            <person name="Olmedo-Alvarez G."/>
        </authorList>
    </citation>
    <scope>NUCLEOTIDE SEQUENCE [LARGE SCALE GENOMIC DNA]</scope>
    <source>
        <strain evidence="1 2">CH28_1T</strain>
    </source>
</reference>
<organism evidence="1 2">
    <name type="scientific">Sutcliffiella horikoshii</name>
    <dbReference type="NCBI Taxonomy" id="79883"/>
    <lineage>
        <taxon>Bacteria</taxon>
        <taxon>Bacillati</taxon>
        <taxon>Bacillota</taxon>
        <taxon>Bacilli</taxon>
        <taxon>Bacillales</taxon>
        <taxon>Bacillaceae</taxon>
        <taxon>Sutcliffiella</taxon>
    </lineage>
</organism>
<sequence>MSQETLKVPIGPATVEYGSTIFDITKGGVEFEVTTNTKDITVDQYGDAPIDTVLKGRICNVMVPFALHDLAKLADAIPNSKYTTDGTKSKLEVYGDAGFRLLKTAKPLIIKPTDPDATADDWITVPLAAALGDPKYTFNSDNERVAQLRFVGYPDTTNKGLLYVLGDETVVEGGAG</sequence>
<accession>A0A5D4SA32</accession>
<gene>
    <name evidence="1" type="ORF">FZC76_21615</name>
</gene>
<protein>
    <submittedName>
        <fullName evidence="1">Uncharacterized protein</fullName>
    </submittedName>
</protein>
<dbReference type="RefSeq" id="WP_148990179.1">
    <property type="nucleotide sequence ID" value="NZ_VTEV01000015.1"/>
</dbReference>
<evidence type="ECO:0000313" key="1">
    <source>
        <dbReference type="EMBL" id="TYS60473.1"/>
    </source>
</evidence>
<dbReference type="AlphaFoldDB" id="A0A5D4SA32"/>
<comment type="caution">
    <text evidence="1">The sequence shown here is derived from an EMBL/GenBank/DDBJ whole genome shotgun (WGS) entry which is preliminary data.</text>
</comment>
<dbReference type="EMBL" id="VTEV01000015">
    <property type="protein sequence ID" value="TYS60473.1"/>
    <property type="molecule type" value="Genomic_DNA"/>
</dbReference>
<evidence type="ECO:0000313" key="2">
    <source>
        <dbReference type="Proteomes" id="UP000322524"/>
    </source>
</evidence>
<dbReference type="OrthoDB" id="2607278at2"/>
<dbReference type="Proteomes" id="UP000322524">
    <property type="component" value="Unassembled WGS sequence"/>
</dbReference>